<dbReference type="KEGG" id="tcb:TCARB_1233"/>
<evidence type="ECO:0000256" key="8">
    <source>
        <dbReference type="ARBA" id="ARBA00023284"/>
    </source>
</evidence>
<evidence type="ECO:0000256" key="10">
    <source>
        <dbReference type="SAM" id="Phobius"/>
    </source>
</evidence>
<comment type="cofactor">
    <cofactor evidence="1">
        <name>FAD</name>
        <dbReference type="ChEBI" id="CHEBI:57692"/>
    </cofactor>
</comment>
<keyword evidence="7" id="KW-1015">Disulfide bond</keyword>
<feature type="domain" description="FAD/NAD(P)-binding" evidence="12">
    <location>
        <begin position="5"/>
        <end position="318"/>
    </location>
</feature>
<keyword evidence="6" id="KW-0520">NAD</keyword>
<organism evidence="13 14">
    <name type="scientific">Thermofilum adornatum 1505</name>
    <dbReference type="NCBI Taxonomy" id="697581"/>
    <lineage>
        <taxon>Archaea</taxon>
        <taxon>Thermoproteota</taxon>
        <taxon>Thermoprotei</taxon>
        <taxon>Thermofilales</taxon>
        <taxon>Thermofilaceae</taxon>
        <taxon>Thermofilum</taxon>
    </lineage>
</organism>
<dbReference type="InterPro" id="IPR023753">
    <property type="entry name" value="FAD/NAD-binding_dom"/>
</dbReference>
<dbReference type="Pfam" id="PF07992">
    <property type="entry name" value="Pyr_redox_2"/>
    <property type="match status" value="1"/>
</dbReference>
<dbReference type="EC" id="1.8.1.4" evidence="13"/>
<keyword evidence="4 9" id="KW-0274">FAD</keyword>
<dbReference type="InterPro" id="IPR001100">
    <property type="entry name" value="Pyr_nuc-diS_OxRdtase"/>
</dbReference>
<evidence type="ECO:0000256" key="9">
    <source>
        <dbReference type="RuleBase" id="RU003691"/>
    </source>
</evidence>
<dbReference type="InterPro" id="IPR004099">
    <property type="entry name" value="Pyr_nucl-diS_OxRdtase_dimer"/>
</dbReference>
<dbReference type="STRING" id="697581.TCARB_1233"/>
<keyword evidence="10" id="KW-1133">Transmembrane helix</keyword>
<evidence type="ECO:0000256" key="5">
    <source>
        <dbReference type="ARBA" id="ARBA00023002"/>
    </source>
</evidence>
<evidence type="ECO:0000259" key="11">
    <source>
        <dbReference type="Pfam" id="PF02852"/>
    </source>
</evidence>
<feature type="domain" description="Pyridine nucleotide-disulphide oxidoreductase dimerisation" evidence="11">
    <location>
        <begin position="345"/>
        <end position="453"/>
    </location>
</feature>
<dbReference type="Gene3D" id="3.30.390.30">
    <property type="match status" value="1"/>
</dbReference>
<evidence type="ECO:0000313" key="13">
    <source>
        <dbReference type="EMBL" id="AJB42281.1"/>
    </source>
</evidence>
<evidence type="ECO:0000256" key="6">
    <source>
        <dbReference type="ARBA" id="ARBA00023027"/>
    </source>
</evidence>
<evidence type="ECO:0000256" key="2">
    <source>
        <dbReference type="ARBA" id="ARBA00007532"/>
    </source>
</evidence>
<dbReference type="GeneID" id="25406644"/>
<dbReference type="EMBL" id="CP007493">
    <property type="protein sequence ID" value="AJB42281.1"/>
    <property type="molecule type" value="Genomic_DNA"/>
</dbReference>
<gene>
    <name evidence="13" type="ORF">TCARB_1233</name>
</gene>
<dbReference type="PROSITE" id="PS00076">
    <property type="entry name" value="PYRIDINE_REDOX_1"/>
    <property type="match status" value="1"/>
</dbReference>
<dbReference type="Gene3D" id="3.50.50.60">
    <property type="entry name" value="FAD/NAD(P)-binding domain"/>
    <property type="match status" value="2"/>
</dbReference>
<dbReference type="PIRSF" id="PIRSF000350">
    <property type="entry name" value="Mercury_reductase_MerA"/>
    <property type="match status" value="1"/>
</dbReference>
<dbReference type="Proteomes" id="UP000266720">
    <property type="component" value="Chromosome"/>
</dbReference>
<dbReference type="GO" id="GO:0050660">
    <property type="term" value="F:flavin adenine dinucleotide binding"/>
    <property type="evidence" value="ECO:0007669"/>
    <property type="project" value="TreeGrafter"/>
</dbReference>
<dbReference type="SUPFAM" id="SSF55424">
    <property type="entry name" value="FAD/NAD-linked reductases, dimerisation (C-terminal) domain"/>
    <property type="match status" value="1"/>
</dbReference>
<sequence>MTKHYDVIVFGTGSAMNIVSELINEGQGYRYAVIENDMVGGICLTRGCIPSKMLIEVARNIRRIREADKFGINVSYSPPDFAWTMERVWKRIYKESKEIEHSLKHHPLIDLYQTNGTFVGDYTVDVGGREIEGEIVLLCTGSKPAVPRVPGIDEVKYYTNDNFFRELRKLPRKTVVIGGGFVGLELGFFLAMMGSQVTILQRGERILKEEEPEVSELLQRDLSRYMEIKTRHEVVEFRKNGERQIVVAENKLTGENVELEADAILVASGRASNSDITRPEKTGVKTDEKGWIIVDEYLKTSKEGIWAFGDATGKQMYKHKANYESIIVYRNAFKGEEVKARYDAVPHAVFTEPEVASVGLREEEAMKKYDILVGIAGYEETAKGEAMMVSDYFVKVILDRETFRILGAHIIGPEASILIQEIVNLMYTPDGSAEPIYNGMHIHPALSEVVERAFFHLHEPGEWKRHHHH</sequence>
<name>A0A3G1A9H1_9CREN</name>
<evidence type="ECO:0000256" key="3">
    <source>
        <dbReference type="ARBA" id="ARBA00022630"/>
    </source>
</evidence>
<dbReference type="Pfam" id="PF02852">
    <property type="entry name" value="Pyr_redox_dim"/>
    <property type="match status" value="1"/>
</dbReference>
<dbReference type="PANTHER" id="PTHR22912">
    <property type="entry name" value="DISULFIDE OXIDOREDUCTASE"/>
    <property type="match status" value="1"/>
</dbReference>
<dbReference type="InterPro" id="IPR036188">
    <property type="entry name" value="FAD/NAD-bd_sf"/>
</dbReference>
<dbReference type="AlphaFoldDB" id="A0A3G1A9H1"/>
<keyword evidence="8 9" id="KW-0676">Redox-active center</keyword>
<feature type="transmembrane region" description="Helical" evidence="10">
    <location>
        <begin position="175"/>
        <end position="194"/>
    </location>
</feature>
<evidence type="ECO:0000313" key="14">
    <source>
        <dbReference type="Proteomes" id="UP000266720"/>
    </source>
</evidence>
<dbReference type="RefSeq" id="WP_052887008.1">
    <property type="nucleotide sequence ID" value="NZ_CP007493.1"/>
</dbReference>
<comment type="similarity">
    <text evidence="2 9">Belongs to the class-I pyridine nucleotide-disulfide oxidoreductase family.</text>
</comment>
<dbReference type="PRINTS" id="PR00411">
    <property type="entry name" value="PNDRDTASEI"/>
</dbReference>
<dbReference type="PANTHER" id="PTHR22912:SF151">
    <property type="entry name" value="DIHYDROLIPOYL DEHYDROGENASE, MITOCHONDRIAL"/>
    <property type="match status" value="1"/>
</dbReference>
<dbReference type="SUPFAM" id="SSF51905">
    <property type="entry name" value="FAD/NAD(P)-binding domain"/>
    <property type="match status" value="1"/>
</dbReference>
<protein>
    <submittedName>
        <fullName evidence="13">Dihydrolipoamide dehydrogenase</fullName>
        <ecNumber evidence="13">1.8.1.4</ecNumber>
    </submittedName>
</protein>
<keyword evidence="3 9" id="KW-0285">Flavoprotein</keyword>
<proteinExistence type="inferred from homology"/>
<dbReference type="InterPro" id="IPR012999">
    <property type="entry name" value="Pyr_OxRdtase_I_AS"/>
</dbReference>
<keyword evidence="5 9" id="KW-0560">Oxidoreductase</keyword>
<keyword evidence="10" id="KW-0472">Membrane</keyword>
<dbReference type="GO" id="GO:0006103">
    <property type="term" value="P:2-oxoglutarate metabolic process"/>
    <property type="evidence" value="ECO:0007669"/>
    <property type="project" value="TreeGrafter"/>
</dbReference>
<dbReference type="PRINTS" id="PR00368">
    <property type="entry name" value="FADPNR"/>
</dbReference>
<dbReference type="InterPro" id="IPR016156">
    <property type="entry name" value="FAD/NAD-linked_Rdtase_dimer_sf"/>
</dbReference>
<evidence type="ECO:0000256" key="1">
    <source>
        <dbReference type="ARBA" id="ARBA00001974"/>
    </source>
</evidence>
<dbReference type="InterPro" id="IPR050151">
    <property type="entry name" value="Class-I_Pyr_Nuc-Dis_Oxidored"/>
</dbReference>
<evidence type="ECO:0000256" key="4">
    <source>
        <dbReference type="ARBA" id="ARBA00022827"/>
    </source>
</evidence>
<evidence type="ECO:0000256" key="7">
    <source>
        <dbReference type="ARBA" id="ARBA00023157"/>
    </source>
</evidence>
<evidence type="ECO:0000259" key="12">
    <source>
        <dbReference type="Pfam" id="PF07992"/>
    </source>
</evidence>
<accession>A0A3G1A9H1</accession>
<dbReference type="NCBIfam" id="NF004947">
    <property type="entry name" value="PRK06292.2-5"/>
    <property type="match status" value="1"/>
</dbReference>
<keyword evidence="10" id="KW-0812">Transmembrane</keyword>
<reference evidence="14" key="1">
    <citation type="book" date="2010" name="EXTREMOPHILES" publisher="0:0-0">
        <title>Complete genome sequences of ten hyperthermophilic archaea reveal their metabolic capabilities and possible ecological roles.</title>
        <editorList>
            <person name="?"/>
        </editorList>
        <authorList>
            <person name="Ravin N.V."/>
            <person name="Mardanov A.V."/>
            <person name="Bonch-Osmolovskaya E.A."/>
            <person name="Skryabin K.G."/>
        </authorList>
    </citation>
    <scope>NUCLEOTIDE SEQUENCE [LARGE SCALE GENOMIC DNA]</scope>
    <source>
        <strain evidence="14">1505</strain>
    </source>
</reference>
<dbReference type="GO" id="GO:0004148">
    <property type="term" value="F:dihydrolipoyl dehydrogenase (NADH) activity"/>
    <property type="evidence" value="ECO:0007669"/>
    <property type="project" value="UniProtKB-EC"/>
</dbReference>